<dbReference type="SUPFAM" id="SSF101898">
    <property type="entry name" value="NHL repeat"/>
    <property type="match status" value="1"/>
</dbReference>
<feature type="domain" description="Cadherin-like" evidence="2">
    <location>
        <begin position="2033"/>
        <end position="2101"/>
    </location>
</feature>
<feature type="region of interest" description="Disordered" evidence="1">
    <location>
        <begin position="1"/>
        <end position="22"/>
    </location>
</feature>
<keyword evidence="4" id="KW-1185">Reference proteome</keyword>
<dbReference type="RefSeq" id="WP_163726480.1">
    <property type="nucleotide sequence ID" value="NZ_AP022574.1"/>
</dbReference>
<dbReference type="SUPFAM" id="SSF50974">
    <property type="entry name" value="Nitrous oxide reductase, N-terminal domain"/>
    <property type="match status" value="2"/>
</dbReference>
<dbReference type="PANTHER" id="PTHR47197:SF3">
    <property type="entry name" value="DIHYDRO-HEME D1 DEHYDROGENASE"/>
    <property type="match status" value="1"/>
</dbReference>
<dbReference type="SUPFAM" id="SSF50956">
    <property type="entry name" value="Thermostable phytase (3-phytase)"/>
    <property type="match status" value="1"/>
</dbReference>
<dbReference type="InterPro" id="IPR011045">
    <property type="entry name" value="N2O_reductase_N"/>
</dbReference>
<dbReference type="Gene3D" id="2.130.10.30">
    <property type="entry name" value="Regulator of chromosome condensation 1/beta-lactamase-inhibitor protein II"/>
    <property type="match status" value="4"/>
</dbReference>
<feature type="compositionally biased region" description="Low complexity" evidence="1">
    <location>
        <begin position="12"/>
        <end position="22"/>
    </location>
</feature>
<feature type="compositionally biased region" description="Low complexity" evidence="1">
    <location>
        <begin position="119"/>
        <end position="148"/>
    </location>
</feature>
<dbReference type="InterPro" id="IPR000408">
    <property type="entry name" value="Reg_chr_condens"/>
</dbReference>
<evidence type="ECO:0000259" key="2">
    <source>
        <dbReference type="Pfam" id="PF17892"/>
    </source>
</evidence>
<dbReference type="InterPro" id="IPR051200">
    <property type="entry name" value="Host-pathogen_enzymatic-act"/>
</dbReference>
<dbReference type="SUPFAM" id="SSF82171">
    <property type="entry name" value="DPP6 N-terminal domain-like"/>
    <property type="match status" value="1"/>
</dbReference>
<dbReference type="Proteomes" id="UP000466514">
    <property type="component" value="Chromosome"/>
</dbReference>
<dbReference type="Gene3D" id="2.130.10.10">
    <property type="entry name" value="YVTN repeat-like/Quinoprotein amine dehydrogenase"/>
    <property type="match status" value="9"/>
</dbReference>
<dbReference type="CDD" id="cd05819">
    <property type="entry name" value="NHL"/>
    <property type="match status" value="1"/>
</dbReference>
<dbReference type="InterPro" id="IPR019405">
    <property type="entry name" value="Lactonase_7-beta_prop"/>
</dbReference>
<feature type="compositionally biased region" description="Polar residues" evidence="1">
    <location>
        <begin position="362"/>
        <end position="371"/>
    </location>
</feature>
<dbReference type="InterPro" id="IPR011048">
    <property type="entry name" value="Haem_d1_sf"/>
</dbReference>
<organism evidence="3 4">
    <name type="scientific">Mycolicibacterium psychrotolerans</name>
    <dbReference type="NCBI Taxonomy" id="216929"/>
    <lineage>
        <taxon>Bacteria</taxon>
        <taxon>Bacillati</taxon>
        <taxon>Actinomycetota</taxon>
        <taxon>Actinomycetes</taxon>
        <taxon>Mycobacteriales</taxon>
        <taxon>Mycobacteriaceae</taxon>
        <taxon>Mycolicibacterium</taxon>
    </lineage>
</organism>
<dbReference type="InterPro" id="IPR009091">
    <property type="entry name" value="RCC1/BLIP-II"/>
</dbReference>
<gene>
    <name evidence="3" type="ORF">MPSYJ_51360</name>
</gene>
<dbReference type="PANTHER" id="PTHR47197">
    <property type="entry name" value="PROTEIN NIRF"/>
    <property type="match status" value="1"/>
</dbReference>
<dbReference type="SMART" id="SM00320">
    <property type="entry name" value="WD40"/>
    <property type="match status" value="6"/>
</dbReference>
<dbReference type="Pfam" id="PF17963">
    <property type="entry name" value="Big_9"/>
    <property type="match status" value="18"/>
</dbReference>
<dbReference type="EMBL" id="AP022574">
    <property type="protein sequence ID" value="BBX71675.1"/>
    <property type="molecule type" value="Genomic_DNA"/>
</dbReference>
<dbReference type="SUPFAM" id="SSF51004">
    <property type="entry name" value="C-terminal (heme d1) domain of cytochrome cd1-nitrite reductase"/>
    <property type="match status" value="3"/>
</dbReference>
<feature type="region of interest" description="Disordered" evidence="1">
    <location>
        <begin position="361"/>
        <end position="391"/>
    </location>
</feature>
<feature type="compositionally biased region" description="Basic and acidic residues" evidence="1">
    <location>
        <begin position="239"/>
        <end position="249"/>
    </location>
</feature>
<dbReference type="InterPro" id="IPR015943">
    <property type="entry name" value="WD40/YVTN_repeat-like_dom_sf"/>
</dbReference>
<dbReference type="Pfam" id="PF13540">
    <property type="entry name" value="RCC1_2"/>
    <property type="match status" value="8"/>
</dbReference>
<feature type="compositionally biased region" description="Acidic residues" evidence="1">
    <location>
        <begin position="149"/>
        <end position="161"/>
    </location>
</feature>
<feature type="region of interest" description="Disordered" evidence="1">
    <location>
        <begin position="55"/>
        <end position="75"/>
    </location>
</feature>
<evidence type="ECO:0000313" key="3">
    <source>
        <dbReference type="EMBL" id="BBX71675.1"/>
    </source>
</evidence>
<dbReference type="PROSITE" id="PS00626">
    <property type="entry name" value="RCC1_2"/>
    <property type="match status" value="4"/>
</dbReference>
<proteinExistence type="predicted"/>
<dbReference type="InterPro" id="IPR001680">
    <property type="entry name" value="WD40_rpt"/>
</dbReference>
<feature type="compositionally biased region" description="Low complexity" evidence="1">
    <location>
        <begin position="170"/>
        <end position="184"/>
    </location>
</feature>
<dbReference type="NCBIfam" id="TIGR02276">
    <property type="entry name" value="beta_rpt_yvtn"/>
    <property type="match status" value="11"/>
</dbReference>
<dbReference type="SMART" id="SM00564">
    <property type="entry name" value="PQQ"/>
    <property type="match status" value="6"/>
</dbReference>
<dbReference type="Pfam" id="PF10282">
    <property type="entry name" value="Lactonase"/>
    <property type="match status" value="3"/>
</dbReference>
<feature type="region of interest" description="Disordered" evidence="1">
    <location>
        <begin position="115"/>
        <end position="267"/>
    </location>
</feature>
<dbReference type="Gene3D" id="2.60.40.3440">
    <property type="match status" value="11"/>
</dbReference>
<protein>
    <recommendedName>
        <fullName evidence="2">Cadherin-like domain-containing protein</fullName>
    </recommendedName>
</protein>
<name>A0A7I7MHP4_9MYCO</name>
<evidence type="ECO:0000256" key="1">
    <source>
        <dbReference type="SAM" id="MobiDB-lite"/>
    </source>
</evidence>
<dbReference type="KEGG" id="mpsc:MPSYJ_51360"/>
<dbReference type="NCBIfam" id="TIGR01965">
    <property type="entry name" value="VCBS_repeat"/>
    <property type="match status" value="6"/>
</dbReference>
<sequence>MTSTPEILRPRTAANETAGETETATLPRLTWKLVHAEPGHLVFAMPTAHPLMGGGAGRSGDWVPSGSPIEHQTPTSNEHHALEYARYLGRVGVLAAALGVGAALAVQQPAIAFAEPTETDSSTSTSATEAGATESETSTSSVSGSGDAEASEAETESESEAEAAAHAEAETTTSTSETFTTESAPDSIVPSDTVISSGDVQASVPPPSTDDAASTTTPVDQLPTDAASEAVTEPAAPERSTDHSGKPESRTGTAVGAPGSEGPAQSRAADIDAVTNGQPADLSDPLSIPITTSAAIPVTPSATATAGIPAELPTVAAPTTPANMVTWLLSSLGLGPLGSSASSPVQLPANWAVLDWVRRQNQRPSGEQSATAEPAPTGPLVPDAPGYDTPTFQVAGGPADGTVTITSDGTFTYTSPTVGQGAVPTDLPGNFTVTVSDASGQSTVVPVAMTADSGTSAGTRLVLTGPDGTAEAMHVSISPNDVGSDQAGQLVLHHPSLTDSESVSQASTGLGATTASTQPTVDSIAVGGNPQQVAIDPDTGRVYVANDQTVSVIDAATGDVVDTIPVGGAATGIAIAPDGSRAYVTLKTSTGKIAVIDTASNDVLTTVRVGANPTAVVVSPDGTRVYVANSGSKTVSVIDTATNKVIDADPSIFSSNISVGSSPSALALNADGTRLYVANRGSNTVSVIDINTATNTYKRLDVNPSIFSRDIAVGSSPSALAVSPDGSAVVVAASGANAVWSIDTATNTVRNVRWAVGPAPTSVAYGADGSLYVANSNDTVTMLDPTTGNGMTIAIDPAMETGTHSLAVGTDGRAWVTDTADGELRVITPAAIPTPQPQLDSVAVGGNPQQVAINPVTGQVYVANQADRTVSVIDSTTNTVTATVRVGSNPTAVVVSPDGTRVYVANSGSNTVSVIDTATNKVIDADPSIFSSNIAVGSSPSALALNADGTRLYVANRSSNTVSVIDINTATNTYKRLDVNPSIFSRDIAVGSSPRALAINGARLYVANTNSDSVSLIDTTTIKVLATINVGDAPRGLAVSPDGSLVAVAAYGANTVSIIDTANDTVLVAGVGPNPTSLAYGSDGRIYVANSNDTVTMLDPTTGNGMTITVDPAMEAGEHSLTVGADGRIWITDAKDNTLRVITPVENTAPVAGDTTAVTNEDTAVLITPAVTDPDPGDTLTVTATSTPAHGTVTVSPDGKTFTYTPAADWWGTDSFSYTATDGTLTSNTATVTVTVAAVPDAPTAANTTAVTNEDTAILITPAVTDVDPGSVLTVVPTSTPAHGTVTVSLDGKSFTYIPNQNWSGSDSFTYTASDGALTSNTATITVTVAAVPDAPTAANTTAVTNEDTAILITPAVTDPDPGAVLTVTPASTPAHGTVTVSLDGKSFTYTPSQNWSGTDSFTYTASDGTLTSNTATVSVTVAAVPDAPTAANTSAVTNEDTAILITPAVTDPDPGDTLTVAVVGSPGHGAVTVSLDGKSFTYTPNQNWSGNDTFTYTATDGTLTSNTATVSVTVAAVPDAPTAANTTATTPEDTAILITPAVTDPDPGDTLTVALVGSPGHGAVTVSLDGKSFTYTPNQNWSGTDTFTYTATDGTLTSNTATVTVTVVNLPPTATNDTGYTVNEDTTLTVTAPGVLANDTDPGGGALTAQLVAGPSHAQAFTLNTNGSFTYTPTPDWSGTDTFTYRALDSQGALSNTATVTVTVANLAPTATNDTGYTVNEDTTLTVTAAQGVLANDTDPGGGALTAQMVNGPNHAQTFTLNTNGSFSYTPTPDWSGTDTFTYRAVDSQGAMSHTAFVTVTVSAVADAPVTRPLTLNLAEDAAPVTGYLTGQGYVTDVDTPADQLNYTLTGTGQGSTGTLVLNASGWYTFSPTPNASGTNTFTYTVTDRTNAPVTGTITVNVGAVADAPVTRPATLELAENAAPVSGNLTGQGYVSDVDTPTDQLDFALTGTGQGATGTLTLNTDGSYTFSPTHNASGTDTFTYTVTDGATAPVTGTITVNVGVVPPVTRPLTLNLAEDAAPVSGNLVTDGDVSDVDTPADQLQFTLIDSGQGTAGTLTLDTDGTYTYTPTANASGTDTFTYTVGDGTTVPVAGTITVNVAAVNDAPVTHPLTLNLTEDAAPVTGYLTGQGYVTDVDTPADQLNYTLTGSGQGTTGTLTLNTAGWYTFTPAPNASGTDTFGYTVTDGINAPVAGTITVNVAAVNDAPVTRPATLNLTEDAAPVTGSLIGQGYVSDVDTPTDQLDFALTGTGQGATGTLTLNTDGSYTFSPTHNASGTDTFTYTVTDGTTAPVTGTITVNVSAVNDAPVFNAAVGTPDPTTGAVTITVTVTDPEGDPITAAPIANVSKGTIVAGHQPGTYTYTPDLASRLRANEGGAAALDSFTVAVSDEFHTPVNYEVSIPVSAAGLTVSDNISAPRTNAMVTNADGTRAYLAYDGGAVTIGDSEGNLIGAIFVGGQPTALALDGTRLYVTSAGTNTVTVIDTTTDEVIDTDPEQVGYQPLSVGSDPRGIAINPDAHVGYVTNYADGTVSVFDSQTLRVVDTVDVGANPWGVAHGWGKIYVTNSGDGTVSVIETVHHQVIDTIPVGAGPIGVATQPLPGGEGWTRTVFVVNSADSTVSVIYYDEATGEHTVVGEPIPVGYPGSGPYSVVLSPDGDIAYVSIPGNEANNYDGTVTVIDANTRTVLDTDFRSAGVQPVDVGSAPLNMAVNPVTGTLFVINKADNTISVVDLNPVAAPINSAPVAVDNTVNTLEDTAVEGNVLIGDLDVDGDTLSIDSHTDPAHGTLTLNQDGTFTYSPDADYNGADSFTYTASDGIARSNPATVTITIASVNDAPVAVDDAFITTEGTPLSIPHPGVLANDTDVEGNPLTVDFNTQPAHGHVSLAIGGGFYYTPNPGFTGTDSFTYTATDGTDISNPATVAITVKQVNLAPVFSATVGTPDPVTGDVSVTVQIVDPEGDPVTANPVSWLTRGNLTGDMQTGILTYTPYLSARIEAAQGGSLSDSFTVAVSDADNPPVNYTVDIPVAPGEFTVADPEPAGGANAMVVSADGTRAYIANDAGVVAVVDSEGNMVGAPITVGTRPSALALSGNVLYVVNSGTEGDPGDDTVTIIDTTNDSNSVIGTVTVGNDPRGVAVSDYADLAYVTNYGSDSISVIGFNTTTNEYEIVTTIELPDGSEPWGIAADASGHHLFAAESGTGKVAIINAMPGSEDFNRLVHETTVGSGPIGVAAGPTSNQDKVFVVNSTDSTVTVMDAGPGFAVITTITIADPGTGPNQVVVSDDGSIAYVSVPGVGPDYAGTVAAIDARTLVRLDADDTVAGIQNIDVGRAPLGMGFDPITNTAYVINKGENTISAISVGAVNVAPVAVSDSYTTLEDTPLIVVAPGVLGNDTDTQGTTLTVASHTEPANGTLSIGADGSFSYTPAANWWGSDSFTYTASDGTMTSNTATVTVTVTPVNVAPVINKVTSTAGTGNTWTVNVDATDADPEDVVTLAVSAVDTGHVTVTGTGTGLYTVTVTDTAWAQANPGAQLSVVVTATDKDGALDSTTVPIGTVNNATAVGYNAYRQTAIPALPAGVTYTQVAGGGQHTVLLRSDGTAVAVGDSQYGQCNIPAIDDPGVTYTQVAAGQYHTVLLRSDGQVVAVGANDRGQLNIPNDPGVTYTQVAAGGWYTVLLRSDGQAVAYGDNQYGQRNIPAIVEPGVTYTQVAASSWRHTMLLRSDGRVVAVGDNTFGQCNIPPIEDAGVTYTQVDGGYEHTVLLRSDGTVTAIGNNQYGQTTILENDPGTYTQVATGGYYTVLLRSDGTVVAVGYNSSGQSTIPDLPAGVAYTQVAAGSNHTLLLRGSVSGRPIAVDDVVSTNEDTPVEIAPATLLANDSDPDGDPLHIVSVFGATHGSAAMVPDGTITYTPNTGYVGTDTFSYVISDGGLADAATVTVTVDPVNAAPVINTVTPTPGIGNSWTVNVDASDADPGDVVTVTVSAVDPGHVAVSGTGAGPYTVAVTDTAWAKANPAAQVSVNVTATDGHSAPVATNVAVGTVNNAATVGANYYWQADIPALPAGVTYTQVAAAADYSVLLRSDGQAVAAGTNDGGLSHILAPPAPPDGMTYTQVAAGWRHMVLLRSDGQAVAVRTDYWGQQTIEVLAPSDGTTYTQVAAGGNHTVLLRSDGQAVAVGDTSYGQTTIPALPAGMTYTQVAAGGNHTVLLRSDGQAVAVGSNNWGQTTIPALPAGMTYTEVAAGGSDTVLLRSDGQAVAFGDNHYGQTTIQAPPNGVAYVQVATSGSDTVLLRSDGQAVAFGDNSYGQRTIPAPSAGVSYTGVAAGSSHTVLLNATNAANRAPVASAVVGVADPNTGNVTVMLTASDPDGDPLTVRYSAPLLGKLSVVNNHNGSWRLTYDPSDAARLRAAQTPGVAEADTFTVTVSDVRGGISPVTVTGVPISPATLAMRNSITIGGTPTAEVLIPNAPYAYVADGSLVRVVNTTSGTATSIAVGGNTSDIAVTPNGLKVYVTNDAGYVTYIKTETGATLNIPLAGNLGGVAVTPNGQYAYVANTSSGTVSVIDTATTTVGIKPIPVGGQPEQLAISPDGAYVYVTDTTRAVLTVIRTSDAAVTTVGVENGLQSSTLGVVVAPDGKHVCATNPYTASVSVIDTATKSVQTVSVGASPRGVAVSPDGSVIYVTNTSGAITVIDTVTNTVITSAPAGSSPYEVAVSPDGSRVYVTDNSGAVSVMSFVPAPIV</sequence>
<dbReference type="Pfam" id="PF17892">
    <property type="entry name" value="Cadherin_5"/>
    <property type="match status" value="1"/>
</dbReference>
<dbReference type="NCBIfam" id="NF012211">
    <property type="entry name" value="tand_rpt_95"/>
    <property type="match status" value="16"/>
</dbReference>
<dbReference type="PROSITE" id="PS50012">
    <property type="entry name" value="RCC1_3"/>
    <property type="match status" value="4"/>
</dbReference>
<dbReference type="InterPro" id="IPR041690">
    <property type="entry name" value="Cadherin_5"/>
</dbReference>
<dbReference type="InterPro" id="IPR018391">
    <property type="entry name" value="PQQ_b-propeller_rpt"/>
</dbReference>
<accession>A0A7I7MHP4</accession>
<dbReference type="SUPFAM" id="SSF50985">
    <property type="entry name" value="RCC1/BLIP-II"/>
    <property type="match status" value="2"/>
</dbReference>
<dbReference type="InterPro" id="IPR010221">
    <property type="entry name" value="VCBS_dom"/>
</dbReference>
<evidence type="ECO:0000313" key="4">
    <source>
        <dbReference type="Proteomes" id="UP000466514"/>
    </source>
</evidence>
<reference evidence="3 4" key="1">
    <citation type="journal article" date="2019" name="Emerg. Microbes Infect.">
        <title>Comprehensive subspecies identification of 175 nontuberculous mycobacteria species based on 7547 genomic profiles.</title>
        <authorList>
            <person name="Matsumoto Y."/>
            <person name="Kinjo T."/>
            <person name="Motooka D."/>
            <person name="Nabeya D."/>
            <person name="Jung N."/>
            <person name="Uechi K."/>
            <person name="Horii T."/>
            <person name="Iida T."/>
            <person name="Fujita J."/>
            <person name="Nakamura S."/>
        </authorList>
    </citation>
    <scope>NUCLEOTIDE SEQUENCE [LARGE SCALE GENOMIC DNA]</scope>
    <source>
        <strain evidence="3 4">JCM 13323</strain>
    </source>
</reference>
<dbReference type="InterPro" id="IPR011964">
    <property type="entry name" value="YVTN_b-propeller_repeat"/>
</dbReference>
<dbReference type="Gene3D" id="2.60.40.2810">
    <property type="match status" value="3"/>
</dbReference>